<organism evidence="3 4">
    <name type="scientific">Koleobacter methoxysyntrophicus</name>
    <dbReference type="NCBI Taxonomy" id="2751313"/>
    <lineage>
        <taxon>Bacteria</taxon>
        <taxon>Bacillati</taxon>
        <taxon>Bacillota</taxon>
        <taxon>Clostridia</taxon>
        <taxon>Koleobacterales</taxon>
        <taxon>Koleobacteraceae</taxon>
        <taxon>Koleobacter</taxon>
    </lineage>
</organism>
<name>A0A8A0RLD1_9FIRM</name>
<evidence type="ECO:0000256" key="1">
    <source>
        <dbReference type="ARBA" id="ARBA00006964"/>
    </source>
</evidence>
<reference evidence="3" key="1">
    <citation type="submission" date="2020-07" db="EMBL/GenBank/DDBJ databases">
        <title>Koleobacter methoxysyntrophicus gen. nov., sp. nov., a novel anaerobic bacterium isolated from deep subsurface oil field and proposal of Koleobacterales ord. nov. in the phylum Firmicutes.</title>
        <authorList>
            <person name="Sakamoto S."/>
            <person name="Tamaki H."/>
        </authorList>
    </citation>
    <scope>NUCLEOTIDE SEQUENCE</scope>
    <source>
        <strain evidence="3">NRmbB1</strain>
    </source>
</reference>
<comment type="similarity">
    <text evidence="1">Belongs to the GTP cyclohydrolase I type 2/NIF3 family.</text>
</comment>
<proteinExistence type="inferred from homology"/>
<dbReference type="Proteomes" id="UP000662904">
    <property type="component" value="Chromosome"/>
</dbReference>
<dbReference type="InterPro" id="IPR036069">
    <property type="entry name" value="DUF34/NIF3_sf"/>
</dbReference>
<accession>A0A8A0RLD1</accession>
<gene>
    <name evidence="3" type="ORF">H0A61_01580</name>
</gene>
<sequence>MTERIVKVKDIIDTLDKITGGRVVKGREDLFCGKNPFVVVKSSNIPGKAVMEIPGIVWGDLNKPVRKLAVAMTLTECKIELAGATGVDVIVAHHPIADAANSGGVTLKNYLGLYNIAAIELHEAFHGLHPGISYIHGIKAHRVDIAYGGIPGNIMYVGTTLEGIETLGDILNRLREFMNYEVEEEMLESERQVRGCREILETNIVTGGKIFNGSIDSRVKNVLHIFPHTGFTPEHLEQVMKEHPEVDTVLATISRVHEDSPLVLKAQEYGLNFIAGNSHAMEIYENGLPLAAALNYYLGRDVKILIFNERVTSTPVEMFGSKAVREYAKYITENFLIEKGK</sequence>
<evidence type="ECO:0000313" key="4">
    <source>
        <dbReference type="Proteomes" id="UP000662904"/>
    </source>
</evidence>
<keyword evidence="4" id="KW-1185">Reference proteome</keyword>
<dbReference type="EMBL" id="CP059066">
    <property type="protein sequence ID" value="QSQ09221.1"/>
    <property type="molecule type" value="Genomic_DNA"/>
</dbReference>
<dbReference type="InterPro" id="IPR002678">
    <property type="entry name" value="DUF34/NIF3"/>
</dbReference>
<dbReference type="KEGG" id="kme:H0A61_01580"/>
<dbReference type="RefSeq" id="WP_206706579.1">
    <property type="nucleotide sequence ID" value="NZ_CP059066.1"/>
</dbReference>
<protein>
    <recommendedName>
        <fullName evidence="2">GTP cyclohydrolase 1 type 2 homolog</fullName>
    </recommendedName>
</protein>
<evidence type="ECO:0000256" key="2">
    <source>
        <dbReference type="ARBA" id="ARBA00022112"/>
    </source>
</evidence>
<dbReference type="Pfam" id="PF01784">
    <property type="entry name" value="DUF34_NIF3"/>
    <property type="match status" value="1"/>
</dbReference>
<dbReference type="SUPFAM" id="SSF102705">
    <property type="entry name" value="NIF3 (NGG1p interacting factor 3)-like"/>
    <property type="match status" value="1"/>
</dbReference>
<dbReference type="AlphaFoldDB" id="A0A8A0RLD1"/>
<dbReference type="Gene3D" id="3.40.1390.30">
    <property type="entry name" value="NIF3 (NGG1p interacting factor 3)-like"/>
    <property type="match status" value="1"/>
</dbReference>
<evidence type="ECO:0000313" key="3">
    <source>
        <dbReference type="EMBL" id="QSQ09221.1"/>
    </source>
</evidence>